<dbReference type="EMBL" id="LT629692">
    <property type="protein sequence ID" value="SDH13759.1"/>
    <property type="molecule type" value="Genomic_DNA"/>
</dbReference>
<sequence>MTTPDAPTVTTPPRMHDRRRRRFAIAAVSLAATIAASIAAPAAASAAAPVGVISDTSTPQILAHTDTSKAELGLTFSPTTTGTLSGVQFYQNATNSGVTSASVWSSTGALLQRVTVNPSAPVGWRTIPVNVELAAGSTYTVSVFDSNGRMPVSADVFDRARTVEGIALAKDAGVYRYRSTSAFPSDGADAHSFLVDVVFTSTADTAISPPTPLPTVPAVPEPTPTTEPPAEEPEPPVVAEPEPTAAPSPEPPASPSPEPSVAPPAPSAAPTVAPPAPSPSPSVAPAAPDAAPSPAPAQPAVYGPNGTHWPQSTPRADAARRVNVAATWTAISTAIVAAAKTSDPVVICVAPGTIAGGNGATSSAKGVLQNIGSATRSSRILVSACTGVGTVKIGAGSGVSFVGVNGVSIIGIDFSAQPVMIRNSESMAIGYSKVPRLLITANGGNGVRNVEIVEVVAGPEAVHGVDYDRVEVKSAGGYSVDGLRFSGFYAAPHYKLNGATGHCDTLQFVTTSGSGTIGNVTIEDSVLFQSSDQGIMAGGNSGGSITHSAFFGGATGQLRYPMFSGGDPISLANMLHGTWTGVRVSDSLVAGSISPAYSFTQVLNSLSTSARSGFSALGGVTVSDLDRLAPLPTTARLAAIWG</sequence>
<dbReference type="InterPro" id="IPR025141">
    <property type="entry name" value="DUF4082"/>
</dbReference>
<feature type="domain" description="DUF4082" evidence="2">
    <location>
        <begin position="57"/>
        <end position="195"/>
    </location>
</feature>
<dbReference type="PRINTS" id="PR01217">
    <property type="entry name" value="PRICHEXTENSN"/>
</dbReference>
<dbReference type="PROSITE" id="PS51318">
    <property type="entry name" value="TAT"/>
    <property type="match status" value="1"/>
</dbReference>
<dbReference type="STRING" id="370764.SAMN04489810_2212"/>
<keyword evidence="4" id="KW-1185">Reference proteome</keyword>
<evidence type="ECO:0000313" key="3">
    <source>
        <dbReference type="EMBL" id="SDH13759.1"/>
    </source>
</evidence>
<protein>
    <recommendedName>
        <fullName evidence="2">DUF4082 domain-containing protein</fullName>
    </recommendedName>
</protein>
<dbReference type="RefSeq" id="WP_091489789.1">
    <property type="nucleotide sequence ID" value="NZ_LT629692.1"/>
</dbReference>
<feature type="region of interest" description="Disordered" evidence="1">
    <location>
        <begin position="204"/>
        <end position="318"/>
    </location>
</feature>
<gene>
    <name evidence="3" type="ORF">SAMN04489810_2212</name>
</gene>
<dbReference type="InterPro" id="IPR006311">
    <property type="entry name" value="TAT_signal"/>
</dbReference>
<dbReference type="AlphaFoldDB" id="A0A1G7ZYI6"/>
<dbReference type="Pfam" id="PF13313">
    <property type="entry name" value="DUF4082"/>
    <property type="match status" value="1"/>
</dbReference>
<reference evidence="3 4" key="1">
    <citation type="submission" date="2016-10" db="EMBL/GenBank/DDBJ databases">
        <authorList>
            <person name="de Groot N.N."/>
        </authorList>
    </citation>
    <scope>NUCLEOTIDE SEQUENCE [LARGE SCALE GENOMIC DNA]</scope>
    <source>
        <strain evidence="3 4">DSM 23142</strain>
    </source>
</reference>
<dbReference type="Proteomes" id="UP000199009">
    <property type="component" value="Chromosome I"/>
</dbReference>
<accession>A0A1G7ZYI6</accession>
<evidence type="ECO:0000313" key="4">
    <source>
        <dbReference type="Proteomes" id="UP000199009"/>
    </source>
</evidence>
<evidence type="ECO:0000256" key="1">
    <source>
        <dbReference type="SAM" id="MobiDB-lite"/>
    </source>
</evidence>
<feature type="compositionally biased region" description="Pro residues" evidence="1">
    <location>
        <begin position="244"/>
        <end position="282"/>
    </location>
</feature>
<name>A0A1G7ZYI6_9MICO</name>
<dbReference type="SUPFAM" id="SSF51126">
    <property type="entry name" value="Pectin lyase-like"/>
    <property type="match status" value="1"/>
</dbReference>
<dbReference type="InterPro" id="IPR011050">
    <property type="entry name" value="Pectin_lyase_fold/virulence"/>
</dbReference>
<proteinExistence type="predicted"/>
<dbReference type="OrthoDB" id="5058013at2"/>
<feature type="compositionally biased region" description="Pro residues" evidence="1">
    <location>
        <begin position="209"/>
        <end position="227"/>
    </location>
</feature>
<evidence type="ECO:0000259" key="2">
    <source>
        <dbReference type="Pfam" id="PF13313"/>
    </source>
</evidence>
<organism evidence="3 4">
    <name type="scientific">Microbacterium pygmaeum</name>
    <dbReference type="NCBI Taxonomy" id="370764"/>
    <lineage>
        <taxon>Bacteria</taxon>
        <taxon>Bacillati</taxon>
        <taxon>Actinomycetota</taxon>
        <taxon>Actinomycetes</taxon>
        <taxon>Micrococcales</taxon>
        <taxon>Microbacteriaceae</taxon>
        <taxon>Microbacterium</taxon>
    </lineage>
</organism>